<proteinExistence type="predicted"/>
<sequence length="90" mass="9760">MANVVRSPVEHSPVTGLNGWAVQAQRDPASRPDQNQPPSTYRQRRGCCWLAAPHVPDRHDTVVCVDGHVDQTSVPARSTTSGAPFLMGMV</sequence>
<dbReference type="Proteomes" id="UP000059680">
    <property type="component" value="Chromosome 1"/>
</dbReference>
<evidence type="ECO:0000313" key="2">
    <source>
        <dbReference type="EMBL" id="BAS76125.1"/>
    </source>
</evidence>
<feature type="region of interest" description="Disordered" evidence="1">
    <location>
        <begin position="1"/>
        <end position="43"/>
    </location>
</feature>
<organism evidence="2 3">
    <name type="scientific">Oryza sativa subsp. japonica</name>
    <name type="common">Rice</name>
    <dbReference type="NCBI Taxonomy" id="39947"/>
    <lineage>
        <taxon>Eukaryota</taxon>
        <taxon>Viridiplantae</taxon>
        <taxon>Streptophyta</taxon>
        <taxon>Embryophyta</taxon>
        <taxon>Tracheophyta</taxon>
        <taxon>Spermatophyta</taxon>
        <taxon>Magnoliopsida</taxon>
        <taxon>Liliopsida</taxon>
        <taxon>Poales</taxon>
        <taxon>Poaceae</taxon>
        <taxon>BOP clade</taxon>
        <taxon>Oryzoideae</taxon>
        <taxon>Oryzeae</taxon>
        <taxon>Oryzinae</taxon>
        <taxon>Oryza</taxon>
        <taxon>Oryza sativa</taxon>
    </lineage>
</organism>
<dbReference type="AlphaFoldDB" id="A0A0P0VCM5"/>
<gene>
    <name evidence="2" type="ordered locus">Os01g0937650</name>
    <name evidence="2" type="ORF">OSNPB_010937650</name>
</gene>
<keyword evidence="3" id="KW-1185">Reference proteome</keyword>
<reference evidence="2 3" key="3">
    <citation type="journal article" date="2013" name="Rice">
        <title>Improvement of the Oryza sativa Nipponbare reference genome using next generation sequence and optical map data.</title>
        <authorList>
            <person name="Kawahara Y."/>
            <person name="de la Bastide M."/>
            <person name="Hamilton J.P."/>
            <person name="Kanamori H."/>
            <person name="McCombie W.R."/>
            <person name="Ouyang S."/>
            <person name="Schwartz D.C."/>
            <person name="Tanaka T."/>
            <person name="Wu J."/>
            <person name="Zhou S."/>
            <person name="Childs K.L."/>
            <person name="Davidson R.M."/>
            <person name="Lin H."/>
            <person name="Quesada-Ocampo L."/>
            <person name="Vaillancourt B."/>
            <person name="Sakai H."/>
            <person name="Lee S.S."/>
            <person name="Kim J."/>
            <person name="Numa H."/>
            <person name="Itoh T."/>
            <person name="Buell C.R."/>
            <person name="Matsumoto T."/>
        </authorList>
    </citation>
    <scope>NUCLEOTIDE SEQUENCE [LARGE SCALE GENOMIC DNA]</scope>
    <source>
        <strain evidence="3">cv. Nipponbare</strain>
    </source>
</reference>
<evidence type="ECO:0000256" key="1">
    <source>
        <dbReference type="SAM" id="MobiDB-lite"/>
    </source>
</evidence>
<dbReference type="InParanoid" id="A0A0P0VCM5"/>
<feature type="compositionally biased region" description="Polar residues" evidence="1">
    <location>
        <begin position="32"/>
        <end position="41"/>
    </location>
</feature>
<name>A0A0P0VCM5_ORYSJ</name>
<accession>A0A0P0VCM5</accession>
<reference evidence="3" key="1">
    <citation type="journal article" date="2005" name="Nature">
        <title>The map-based sequence of the rice genome.</title>
        <authorList>
            <consortium name="International rice genome sequencing project (IRGSP)"/>
            <person name="Matsumoto T."/>
            <person name="Wu J."/>
            <person name="Kanamori H."/>
            <person name="Katayose Y."/>
            <person name="Fujisawa M."/>
            <person name="Namiki N."/>
            <person name="Mizuno H."/>
            <person name="Yamamoto K."/>
            <person name="Antonio B.A."/>
            <person name="Baba T."/>
            <person name="Sakata K."/>
            <person name="Nagamura Y."/>
            <person name="Aoki H."/>
            <person name="Arikawa K."/>
            <person name="Arita K."/>
            <person name="Bito T."/>
            <person name="Chiden Y."/>
            <person name="Fujitsuka N."/>
            <person name="Fukunaka R."/>
            <person name="Hamada M."/>
            <person name="Harada C."/>
            <person name="Hayashi A."/>
            <person name="Hijishita S."/>
            <person name="Honda M."/>
            <person name="Hosokawa S."/>
            <person name="Ichikawa Y."/>
            <person name="Idonuma A."/>
            <person name="Iijima M."/>
            <person name="Ikeda M."/>
            <person name="Ikeno M."/>
            <person name="Ito K."/>
            <person name="Ito S."/>
            <person name="Ito T."/>
            <person name="Ito Y."/>
            <person name="Ito Y."/>
            <person name="Iwabuchi A."/>
            <person name="Kamiya K."/>
            <person name="Karasawa W."/>
            <person name="Kurita K."/>
            <person name="Katagiri S."/>
            <person name="Kikuta A."/>
            <person name="Kobayashi H."/>
            <person name="Kobayashi N."/>
            <person name="Machita K."/>
            <person name="Maehara T."/>
            <person name="Masukawa M."/>
            <person name="Mizubayashi T."/>
            <person name="Mukai Y."/>
            <person name="Nagasaki H."/>
            <person name="Nagata Y."/>
            <person name="Naito S."/>
            <person name="Nakashima M."/>
            <person name="Nakama Y."/>
            <person name="Nakamichi Y."/>
            <person name="Nakamura M."/>
            <person name="Meguro A."/>
            <person name="Negishi M."/>
            <person name="Ohta I."/>
            <person name="Ohta T."/>
            <person name="Okamoto M."/>
            <person name="Ono N."/>
            <person name="Saji S."/>
            <person name="Sakaguchi M."/>
            <person name="Sakai K."/>
            <person name="Shibata M."/>
            <person name="Shimokawa T."/>
            <person name="Song J."/>
            <person name="Takazaki Y."/>
            <person name="Terasawa K."/>
            <person name="Tsugane M."/>
            <person name="Tsuji K."/>
            <person name="Ueda S."/>
            <person name="Waki K."/>
            <person name="Yamagata H."/>
            <person name="Yamamoto M."/>
            <person name="Yamamoto S."/>
            <person name="Yamane H."/>
            <person name="Yoshiki S."/>
            <person name="Yoshihara R."/>
            <person name="Yukawa K."/>
            <person name="Zhong H."/>
            <person name="Yano M."/>
            <person name="Yuan Q."/>
            <person name="Ouyang S."/>
            <person name="Liu J."/>
            <person name="Jones K.M."/>
            <person name="Gansberger K."/>
            <person name="Moffat K."/>
            <person name="Hill J."/>
            <person name="Bera J."/>
            <person name="Fadrosh D."/>
            <person name="Jin S."/>
            <person name="Johri S."/>
            <person name="Kim M."/>
            <person name="Overton L."/>
            <person name="Reardon M."/>
            <person name="Tsitrin T."/>
            <person name="Vuong H."/>
            <person name="Weaver B."/>
            <person name="Ciecko A."/>
            <person name="Tallon L."/>
            <person name="Jackson J."/>
            <person name="Pai G."/>
            <person name="Aken S.V."/>
            <person name="Utterback T."/>
            <person name="Reidmuller S."/>
            <person name="Feldblyum T."/>
            <person name="Hsiao J."/>
            <person name="Zismann V."/>
            <person name="Iobst S."/>
            <person name="de Vazeille A.R."/>
            <person name="Buell C.R."/>
            <person name="Ying K."/>
            <person name="Li Y."/>
            <person name="Lu T."/>
            <person name="Huang Y."/>
            <person name="Zhao Q."/>
            <person name="Feng Q."/>
            <person name="Zhang L."/>
            <person name="Zhu J."/>
            <person name="Weng Q."/>
            <person name="Mu J."/>
            <person name="Lu Y."/>
            <person name="Fan D."/>
            <person name="Liu Y."/>
            <person name="Guan J."/>
            <person name="Zhang Y."/>
            <person name="Yu S."/>
            <person name="Liu X."/>
            <person name="Zhang Y."/>
            <person name="Hong G."/>
            <person name="Han B."/>
            <person name="Choisne N."/>
            <person name="Demange N."/>
            <person name="Orjeda G."/>
            <person name="Samain S."/>
            <person name="Cattolico L."/>
            <person name="Pelletier E."/>
            <person name="Couloux A."/>
            <person name="Segurens B."/>
            <person name="Wincker P."/>
            <person name="D'Hont A."/>
            <person name="Scarpelli C."/>
            <person name="Weissenbach J."/>
            <person name="Salanoubat M."/>
            <person name="Quetier F."/>
            <person name="Yu Y."/>
            <person name="Kim H.R."/>
            <person name="Rambo T."/>
            <person name="Currie J."/>
            <person name="Collura K."/>
            <person name="Luo M."/>
            <person name="Yang T."/>
            <person name="Ammiraju J.S.S."/>
            <person name="Engler F."/>
            <person name="Soderlund C."/>
            <person name="Wing R.A."/>
            <person name="Palmer L.E."/>
            <person name="de la Bastide M."/>
            <person name="Spiegel L."/>
            <person name="Nascimento L."/>
            <person name="Zutavern T."/>
            <person name="O'Shaughnessy A."/>
            <person name="Dike S."/>
            <person name="Dedhia N."/>
            <person name="Preston R."/>
            <person name="Balija V."/>
            <person name="McCombie W.R."/>
            <person name="Chow T."/>
            <person name="Chen H."/>
            <person name="Chung M."/>
            <person name="Chen C."/>
            <person name="Shaw J."/>
            <person name="Wu H."/>
            <person name="Hsiao K."/>
            <person name="Chao Y."/>
            <person name="Chu M."/>
            <person name="Cheng C."/>
            <person name="Hour A."/>
            <person name="Lee P."/>
            <person name="Lin S."/>
            <person name="Lin Y."/>
            <person name="Liou J."/>
            <person name="Liu S."/>
            <person name="Hsing Y."/>
            <person name="Raghuvanshi S."/>
            <person name="Mohanty A."/>
            <person name="Bharti A.K."/>
            <person name="Gaur A."/>
            <person name="Gupta V."/>
            <person name="Kumar D."/>
            <person name="Ravi V."/>
            <person name="Vij S."/>
            <person name="Kapur A."/>
            <person name="Khurana P."/>
            <person name="Khurana P."/>
            <person name="Khurana J.P."/>
            <person name="Tyagi A.K."/>
            <person name="Gaikwad K."/>
            <person name="Singh A."/>
            <person name="Dalal V."/>
            <person name="Srivastava S."/>
            <person name="Dixit A."/>
            <person name="Pal A.K."/>
            <person name="Ghazi I.A."/>
            <person name="Yadav M."/>
            <person name="Pandit A."/>
            <person name="Bhargava A."/>
            <person name="Sureshbabu K."/>
            <person name="Batra K."/>
            <person name="Sharma T.R."/>
            <person name="Mohapatra T."/>
            <person name="Singh N.K."/>
            <person name="Messing J."/>
            <person name="Nelson A.B."/>
            <person name="Fuks G."/>
            <person name="Kavchok S."/>
            <person name="Keizer G."/>
            <person name="Linton E."/>
            <person name="Llaca V."/>
            <person name="Song R."/>
            <person name="Tanyolac B."/>
            <person name="Young S."/>
            <person name="Ho-Il K."/>
            <person name="Hahn J.H."/>
            <person name="Sangsakoo G."/>
            <person name="Vanavichit A."/>
            <person name="de Mattos Luiz.A.T."/>
            <person name="Zimmer P.D."/>
            <person name="Malone G."/>
            <person name="Dellagostin O."/>
            <person name="de Oliveira A.C."/>
            <person name="Bevan M."/>
            <person name="Bancroft I."/>
            <person name="Minx P."/>
            <person name="Cordum H."/>
            <person name="Wilson R."/>
            <person name="Cheng Z."/>
            <person name="Jin W."/>
            <person name="Jiang J."/>
            <person name="Leong S.A."/>
            <person name="Iwama H."/>
            <person name="Gojobori T."/>
            <person name="Itoh T."/>
            <person name="Niimura Y."/>
            <person name="Fujii Y."/>
            <person name="Habara T."/>
            <person name="Sakai H."/>
            <person name="Sato Y."/>
            <person name="Wilson G."/>
            <person name="Kumar K."/>
            <person name="McCouch S."/>
            <person name="Juretic N."/>
            <person name="Hoen D."/>
            <person name="Wright S."/>
            <person name="Bruskiewich R."/>
            <person name="Bureau T."/>
            <person name="Miyao A."/>
            <person name="Hirochika H."/>
            <person name="Nishikawa T."/>
            <person name="Kadowaki K."/>
            <person name="Sugiura M."/>
            <person name="Burr B."/>
            <person name="Sasaki T."/>
        </authorList>
    </citation>
    <scope>NUCLEOTIDE SEQUENCE [LARGE SCALE GENOMIC DNA]</scope>
    <source>
        <strain evidence="3">cv. Nipponbare</strain>
    </source>
</reference>
<protein>
    <submittedName>
        <fullName evidence="2">Os01g0937650 protein</fullName>
    </submittedName>
</protein>
<evidence type="ECO:0000313" key="3">
    <source>
        <dbReference type="Proteomes" id="UP000059680"/>
    </source>
</evidence>
<dbReference type="PaxDb" id="39947-A0A0P0VCM5"/>
<reference evidence="2 3" key="2">
    <citation type="journal article" date="2013" name="Plant Cell Physiol.">
        <title>Rice Annotation Project Database (RAP-DB): an integrative and interactive database for rice genomics.</title>
        <authorList>
            <person name="Sakai H."/>
            <person name="Lee S.S."/>
            <person name="Tanaka T."/>
            <person name="Numa H."/>
            <person name="Kim J."/>
            <person name="Kawahara Y."/>
            <person name="Wakimoto H."/>
            <person name="Yang C.C."/>
            <person name="Iwamoto M."/>
            <person name="Abe T."/>
            <person name="Yamada Y."/>
            <person name="Muto A."/>
            <person name="Inokuchi H."/>
            <person name="Ikemura T."/>
            <person name="Matsumoto T."/>
            <person name="Sasaki T."/>
            <person name="Itoh T."/>
        </authorList>
    </citation>
    <scope>NUCLEOTIDE SEQUENCE [LARGE SCALE GENOMIC DNA]</scope>
    <source>
        <strain evidence="3">cv. Nipponbare</strain>
    </source>
</reference>
<dbReference type="EMBL" id="AP014957">
    <property type="protein sequence ID" value="BAS76125.1"/>
    <property type="molecule type" value="Genomic_DNA"/>
</dbReference>